<protein>
    <recommendedName>
        <fullName evidence="5">Condensation domain-containing protein</fullName>
    </recommendedName>
</protein>
<comment type="caution">
    <text evidence="3">The sequence shown here is derived from an EMBL/GenBank/DDBJ whole genome shotgun (WGS) entry which is preliminary data.</text>
</comment>
<dbReference type="Pfam" id="PF18563">
    <property type="entry name" value="TubC_N"/>
    <property type="match status" value="1"/>
</dbReference>
<dbReference type="EMBL" id="WVUH01000195">
    <property type="protein sequence ID" value="MBO4208418.1"/>
    <property type="molecule type" value="Genomic_DNA"/>
</dbReference>
<name>A0ABS3VV67_MICEH</name>
<dbReference type="PANTHER" id="PTHR45527:SF1">
    <property type="entry name" value="FATTY ACID SYNTHASE"/>
    <property type="match status" value="1"/>
</dbReference>
<feature type="domain" description="TubC N-terminal docking" evidence="2">
    <location>
        <begin position="10"/>
        <end position="57"/>
    </location>
</feature>
<dbReference type="InterPro" id="IPR041464">
    <property type="entry name" value="TubC_N"/>
</dbReference>
<dbReference type="Gene3D" id="3.30.559.30">
    <property type="entry name" value="Nonribosomal peptide synthetase, condensation domain"/>
    <property type="match status" value="1"/>
</dbReference>
<feature type="domain" description="Condensation" evidence="1">
    <location>
        <begin position="65"/>
        <end position="393"/>
    </location>
</feature>
<dbReference type="InterPro" id="IPR001242">
    <property type="entry name" value="Condensation_dom"/>
</dbReference>
<dbReference type="SUPFAM" id="SSF52777">
    <property type="entry name" value="CoA-dependent acyltransferases"/>
    <property type="match status" value="2"/>
</dbReference>
<dbReference type="InterPro" id="IPR044894">
    <property type="entry name" value="TubC_N_sf"/>
</dbReference>
<keyword evidence="4" id="KW-1185">Reference proteome</keyword>
<sequence length="507" mass="55401">MSSAPADADSLLRLLRDRGVILSARGTALDFDAPAGALTDDLIDAMRRLKPDILARLAGDTDEVERTAPASVAQARQFHLTMASDTPETLTVAMRFALHGPLDHPALRQALTDLVARHPALRTRYAVHDGEVVQQVLAPRPQPLTVVDVTPDRLDATIQDFCAAPFALETEPAYRALLVRVDDPAAAHGRHELALAMHHGIIDGWSTEILVRDLGELYRAALTGQPADLPPLAADFIDFCRWERDFLATERTRDMVRTWADRVGPGTEPIRLPTDRPRPATRSSAGAYVTDSIPADLLDAVTRYAVRRNVTPFVVLTAAFAVLLQELTDRSTIPLTSSVANRTDPRFANVVGVLTQAPWLVVELRGTRTFDELVDRTAAATWQMLAMQSVPAQVQSAALGDQFTGNPPRVYLTMLDMADPVLRLPGLAPAPARDVLLTGARADQVWQLRPLDDGGLSLIIEYATALFDAGTVARWAARYRSLLRHALTEPGTWPRSEQAGPPRPSDR</sequence>
<evidence type="ECO:0008006" key="5">
    <source>
        <dbReference type="Google" id="ProtNLM"/>
    </source>
</evidence>
<gene>
    <name evidence="3" type="ORF">GSF22_20745</name>
</gene>
<evidence type="ECO:0000259" key="2">
    <source>
        <dbReference type="Pfam" id="PF18563"/>
    </source>
</evidence>
<dbReference type="RefSeq" id="WP_208815407.1">
    <property type="nucleotide sequence ID" value="NZ_WVUH01000195.1"/>
</dbReference>
<accession>A0ABS3VV67</accession>
<reference evidence="3 4" key="1">
    <citation type="submission" date="2019-12" db="EMBL/GenBank/DDBJ databases">
        <title>Whole genome sequencing of endophytic Actinobacterium Micromonospora sp. MPMI6T.</title>
        <authorList>
            <person name="Evv R."/>
            <person name="Podile A.R."/>
        </authorList>
    </citation>
    <scope>NUCLEOTIDE SEQUENCE [LARGE SCALE GENOMIC DNA]</scope>
    <source>
        <strain evidence="3 4">MPMI6</strain>
    </source>
</reference>
<dbReference type="PANTHER" id="PTHR45527">
    <property type="entry name" value="NONRIBOSOMAL PEPTIDE SYNTHETASE"/>
    <property type="match status" value="1"/>
</dbReference>
<proteinExistence type="predicted"/>
<evidence type="ECO:0000313" key="3">
    <source>
        <dbReference type="EMBL" id="MBO4208418.1"/>
    </source>
</evidence>
<evidence type="ECO:0000259" key="1">
    <source>
        <dbReference type="Pfam" id="PF00668"/>
    </source>
</evidence>
<dbReference type="Proteomes" id="UP000823521">
    <property type="component" value="Unassembled WGS sequence"/>
</dbReference>
<dbReference type="InterPro" id="IPR023213">
    <property type="entry name" value="CAT-like_dom_sf"/>
</dbReference>
<dbReference type="Gene3D" id="1.10.10.1830">
    <property type="entry name" value="Non-ribosomal peptide synthase, adenylation domain"/>
    <property type="match status" value="1"/>
</dbReference>
<dbReference type="Gene3D" id="3.30.559.10">
    <property type="entry name" value="Chloramphenicol acetyltransferase-like domain"/>
    <property type="match status" value="1"/>
</dbReference>
<organism evidence="3 4">
    <name type="scientific">Micromonospora echinofusca</name>
    <dbReference type="NCBI Taxonomy" id="47858"/>
    <lineage>
        <taxon>Bacteria</taxon>
        <taxon>Bacillati</taxon>
        <taxon>Actinomycetota</taxon>
        <taxon>Actinomycetes</taxon>
        <taxon>Micromonosporales</taxon>
        <taxon>Micromonosporaceae</taxon>
        <taxon>Micromonospora</taxon>
    </lineage>
</organism>
<evidence type="ECO:0000313" key="4">
    <source>
        <dbReference type="Proteomes" id="UP000823521"/>
    </source>
</evidence>
<dbReference type="CDD" id="cd19531">
    <property type="entry name" value="LCL_NRPS-like"/>
    <property type="match status" value="1"/>
</dbReference>
<dbReference type="Pfam" id="PF00668">
    <property type="entry name" value="Condensation"/>
    <property type="match status" value="1"/>
</dbReference>